<dbReference type="InterPro" id="IPR015421">
    <property type="entry name" value="PyrdxlP-dep_Trfase_major"/>
</dbReference>
<dbReference type="GO" id="GO:0048472">
    <property type="term" value="F:threonine-phosphate decarboxylase activity"/>
    <property type="evidence" value="ECO:0007669"/>
    <property type="project" value="UniProtKB-EC"/>
</dbReference>
<dbReference type="InterPro" id="IPR015424">
    <property type="entry name" value="PyrdxlP-dep_Trfase"/>
</dbReference>
<dbReference type="Gene3D" id="3.40.640.10">
    <property type="entry name" value="Type I PLP-dependent aspartate aminotransferase-like (Major domain)"/>
    <property type="match status" value="1"/>
</dbReference>
<evidence type="ECO:0000313" key="11">
    <source>
        <dbReference type="EMBL" id="GIM47391.1"/>
    </source>
</evidence>
<evidence type="ECO:0000256" key="7">
    <source>
        <dbReference type="ARBA" id="ARBA00023239"/>
    </source>
</evidence>
<keyword evidence="12" id="KW-1185">Reference proteome</keyword>
<dbReference type="EMBL" id="BOQE01000001">
    <property type="protein sequence ID" value="GIM47391.1"/>
    <property type="molecule type" value="Genomic_DNA"/>
</dbReference>
<protein>
    <recommendedName>
        <fullName evidence="4">threonine-phosphate decarboxylase</fullName>
        <ecNumber evidence="4">4.1.1.81</ecNumber>
    </recommendedName>
    <alternativeName>
        <fullName evidence="8">L-threonine-O-3-phosphate decarboxylase</fullName>
    </alternativeName>
</protein>
<evidence type="ECO:0000256" key="4">
    <source>
        <dbReference type="ARBA" id="ARBA00012285"/>
    </source>
</evidence>
<evidence type="ECO:0000256" key="6">
    <source>
        <dbReference type="ARBA" id="ARBA00022898"/>
    </source>
</evidence>
<organism evidence="11 12">
    <name type="scientific">Collibacillus ludicampi</name>
    <dbReference type="NCBI Taxonomy" id="2771369"/>
    <lineage>
        <taxon>Bacteria</taxon>
        <taxon>Bacillati</taxon>
        <taxon>Bacillota</taxon>
        <taxon>Bacilli</taxon>
        <taxon>Bacillales</taxon>
        <taxon>Alicyclobacillaceae</taxon>
        <taxon>Collibacillus</taxon>
    </lineage>
</organism>
<name>A0AAV4LHS3_9BACL</name>
<gene>
    <name evidence="11" type="ORF">DNHGIG_29400</name>
</gene>
<comment type="cofactor">
    <cofactor evidence="1">
        <name>pyridoxal 5'-phosphate</name>
        <dbReference type="ChEBI" id="CHEBI:597326"/>
    </cofactor>
</comment>
<accession>A0AAV4LHS3</accession>
<dbReference type="Pfam" id="PF00155">
    <property type="entry name" value="Aminotran_1_2"/>
    <property type="match status" value="1"/>
</dbReference>
<comment type="catalytic activity">
    <reaction evidence="9">
        <text>O-phospho-L-threonine + H(+) = (R)-1-aminopropan-2-yl phosphate + CO2</text>
        <dbReference type="Rhea" id="RHEA:11492"/>
        <dbReference type="ChEBI" id="CHEBI:15378"/>
        <dbReference type="ChEBI" id="CHEBI:16526"/>
        <dbReference type="ChEBI" id="CHEBI:58563"/>
        <dbReference type="ChEBI" id="CHEBI:58675"/>
        <dbReference type="EC" id="4.1.1.81"/>
    </reaction>
</comment>
<dbReference type="SUPFAM" id="SSF53383">
    <property type="entry name" value="PLP-dependent transferases"/>
    <property type="match status" value="1"/>
</dbReference>
<dbReference type="AlphaFoldDB" id="A0AAV4LHS3"/>
<dbReference type="InterPro" id="IPR015422">
    <property type="entry name" value="PyrdxlP-dep_Trfase_small"/>
</dbReference>
<comment type="pathway">
    <text evidence="3">Cofactor biosynthesis; adenosylcobalamin biosynthesis.</text>
</comment>
<dbReference type="Gene3D" id="3.90.1150.10">
    <property type="entry name" value="Aspartate Aminotransferase, domain 1"/>
    <property type="match status" value="1"/>
</dbReference>
<keyword evidence="6" id="KW-0663">Pyridoxal phosphate</keyword>
<dbReference type="Proteomes" id="UP001057291">
    <property type="component" value="Unassembled WGS sequence"/>
</dbReference>
<dbReference type="PROSITE" id="PS00105">
    <property type="entry name" value="AA_TRANSFER_CLASS_1"/>
    <property type="match status" value="1"/>
</dbReference>
<dbReference type="NCBIfam" id="TIGR01140">
    <property type="entry name" value="L_thr_O3P_dcar"/>
    <property type="match status" value="1"/>
</dbReference>
<dbReference type="InterPro" id="IPR004839">
    <property type="entry name" value="Aminotransferase_I/II_large"/>
</dbReference>
<dbReference type="GO" id="GO:0030170">
    <property type="term" value="F:pyridoxal phosphate binding"/>
    <property type="evidence" value="ECO:0007669"/>
    <property type="project" value="InterPro"/>
</dbReference>
<dbReference type="PANTHER" id="PTHR42885:SF1">
    <property type="entry name" value="THREONINE-PHOSPHATE DECARBOXYLASE"/>
    <property type="match status" value="1"/>
</dbReference>
<evidence type="ECO:0000256" key="9">
    <source>
        <dbReference type="ARBA" id="ARBA00048531"/>
    </source>
</evidence>
<evidence type="ECO:0000256" key="5">
    <source>
        <dbReference type="ARBA" id="ARBA00022573"/>
    </source>
</evidence>
<evidence type="ECO:0000256" key="3">
    <source>
        <dbReference type="ARBA" id="ARBA00004953"/>
    </source>
</evidence>
<evidence type="ECO:0000256" key="2">
    <source>
        <dbReference type="ARBA" id="ARBA00003444"/>
    </source>
</evidence>
<dbReference type="InterPro" id="IPR005860">
    <property type="entry name" value="CobD"/>
</dbReference>
<feature type="domain" description="Aminotransferase class I/classII large" evidence="10">
    <location>
        <begin position="23"/>
        <end position="350"/>
    </location>
</feature>
<evidence type="ECO:0000256" key="8">
    <source>
        <dbReference type="ARBA" id="ARBA00029996"/>
    </source>
</evidence>
<dbReference type="CDD" id="cd00609">
    <property type="entry name" value="AAT_like"/>
    <property type="match status" value="1"/>
</dbReference>
<reference evidence="11" key="1">
    <citation type="journal article" date="2023" name="Int. J. Syst. Evol. Microbiol.">
        <title>Collibacillus ludicampi gen. nov., sp. nov., a new soil bacterium of the family Alicyclobacillaceae.</title>
        <authorList>
            <person name="Jojima T."/>
            <person name="Ioku Y."/>
            <person name="Fukuta Y."/>
            <person name="Shirasaka N."/>
            <person name="Matsumura Y."/>
            <person name="Mori M."/>
        </authorList>
    </citation>
    <scope>NUCLEOTIDE SEQUENCE</scope>
    <source>
        <strain evidence="11">TP075</strain>
    </source>
</reference>
<proteinExistence type="predicted"/>
<comment type="function">
    <text evidence="2">Decarboxylates L-threonine-O-3-phosphate to yield (R)-1-amino-2-propanol O-2-phosphate, the precursor for the linkage between the nucleotide loop and the corrin ring in cobalamin.</text>
</comment>
<dbReference type="EC" id="4.1.1.81" evidence="4"/>
<comment type="caution">
    <text evidence="11">The sequence shown here is derived from an EMBL/GenBank/DDBJ whole genome shotgun (WGS) entry which is preliminary data.</text>
</comment>
<dbReference type="GO" id="GO:0009236">
    <property type="term" value="P:cobalamin biosynthetic process"/>
    <property type="evidence" value="ECO:0007669"/>
    <property type="project" value="UniProtKB-KW"/>
</dbReference>
<evidence type="ECO:0000256" key="1">
    <source>
        <dbReference type="ARBA" id="ARBA00001933"/>
    </source>
</evidence>
<dbReference type="InterPro" id="IPR004838">
    <property type="entry name" value="NHTrfase_class1_PyrdxlP-BS"/>
</dbReference>
<keyword evidence="5" id="KW-0169">Cobalamin biosynthesis</keyword>
<evidence type="ECO:0000259" key="10">
    <source>
        <dbReference type="Pfam" id="PF00155"/>
    </source>
</evidence>
<keyword evidence="7" id="KW-0456">Lyase</keyword>
<evidence type="ECO:0000313" key="12">
    <source>
        <dbReference type="Proteomes" id="UP001057291"/>
    </source>
</evidence>
<dbReference type="PANTHER" id="PTHR42885">
    <property type="entry name" value="HISTIDINOL-PHOSPHATE AMINOTRANSFERASE-RELATED"/>
    <property type="match status" value="1"/>
</dbReference>
<sequence>MDVMKHGGDVFRYCKESGLKREEIVDFSANINPLGPPPLVMRVLQERLFSIYDYPDPHCRELRHIISRRWEISDECICIGNGAAELIFLVMRVLQPKRLLTVAPTFREYEQAARLEGAVIEKVHLLMEEGADFPLDEFVQKIADVHMVVLANPNNPTGQCIKKEALDAILETAAVHGVYVLLDEAFLDFVADESERTQIRHVESYPNLIVIRSMTKFYAIPGLRVGYACATREMIRKMREHQVPWSVNSLAQIAAISAFSDESFHEKTLRWLQEERELMQSELSVRGYDVFPSDTNFLLVRHSCFDIEKEWKRLAEKGIFIRDCRSFTGLDSRYFRIAIRTREENLQLLRYLPVFRSSCCMGGTIRG</sequence>